<dbReference type="Proteomes" id="UP000094527">
    <property type="component" value="Unassembled WGS sequence"/>
</dbReference>
<sequence>MMQAEGKSSQTPGVHSINIEKDMDLLKAAQGEGDLGSHVEGDISVGGISGTKSEATDGEFNTLDEPIMQTITRDLKAVGRKMMGALMPNPSKNLLMKEWDLWGPLILCTYIGLMLQGMDDSSGYQFTELFILVCLGTAGVTYHLINISHATLSTFQAICVLGYCLGPLAVGVSLFELMNLFGLKKDTTFFRFLIVVGCVAWGTYSSTKTLGTTVPGEKQYMKLAPVIVYFSLVGILIFYHSMPY</sequence>
<dbReference type="PANTHER" id="PTHR21236">
    <property type="entry name" value="GOLGI MEMBRANE PROTEIN YIP1"/>
    <property type="match status" value="1"/>
</dbReference>
<evidence type="ECO:0000256" key="1">
    <source>
        <dbReference type="ARBA" id="ARBA00004141"/>
    </source>
</evidence>
<dbReference type="PANTHER" id="PTHR21236:SF1">
    <property type="entry name" value="PROTEIN YIPF6"/>
    <property type="match status" value="1"/>
</dbReference>
<feature type="transmembrane region" description="Helical" evidence="6">
    <location>
        <begin position="157"/>
        <end position="177"/>
    </location>
</feature>
<feature type="transmembrane region" description="Helical" evidence="6">
    <location>
        <begin position="101"/>
        <end position="118"/>
    </location>
</feature>
<feature type="transmembrane region" description="Helical" evidence="6">
    <location>
        <begin position="223"/>
        <end position="242"/>
    </location>
</feature>
<keyword evidence="9" id="KW-1185">Reference proteome</keyword>
<comment type="subcellular location">
    <subcellularLocation>
        <location evidence="6">Golgi apparatus membrane</location>
        <topology evidence="6">Multi-pass membrane protein</topology>
    </subcellularLocation>
    <subcellularLocation>
        <location evidence="1">Membrane</location>
        <topology evidence="1">Multi-pass membrane protein</topology>
    </subcellularLocation>
</comment>
<dbReference type="GO" id="GO:0005802">
    <property type="term" value="C:trans-Golgi network"/>
    <property type="evidence" value="ECO:0007669"/>
    <property type="project" value="TreeGrafter"/>
</dbReference>
<dbReference type="Pfam" id="PF04893">
    <property type="entry name" value="Yip1"/>
    <property type="match status" value="1"/>
</dbReference>
<dbReference type="OMA" id="IKFYHVL"/>
<dbReference type="GO" id="GO:0006888">
    <property type="term" value="P:endoplasmic reticulum to Golgi vesicle-mediated transport"/>
    <property type="evidence" value="ECO:0007669"/>
    <property type="project" value="InterPro"/>
</dbReference>
<organism evidence="8 9">
    <name type="scientific">Orchesella cincta</name>
    <name type="common">Springtail</name>
    <name type="synonym">Podura cincta</name>
    <dbReference type="NCBI Taxonomy" id="48709"/>
    <lineage>
        <taxon>Eukaryota</taxon>
        <taxon>Metazoa</taxon>
        <taxon>Ecdysozoa</taxon>
        <taxon>Arthropoda</taxon>
        <taxon>Hexapoda</taxon>
        <taxon>Collembola</taxon>
        <taxon>Entomobryomorpha</taxon>
        <taxon>Entomobryoidea</taxon>
        <taxon>Orchesellidae</taxon>
        <taxon>Orchesellinae</taxon>
        <taxon>Orchesella</taxon>
    </lineage>
</organism>
<evidence type="ECO:0000259" key="7">
    <source>
        <dbReference type="Pfam" id="PF04893"/>
    </source>
</evidence>
<accession>A0A1D2NB29</accession>
<feature type="transmembrane region" description="Helical" evidence="6">
    <location>
        <begin position="189"/>
        <end position="211"/>
    </location>
</feature>
<comment type="similarity">
    <text evidence="2 6">Belongs to the YIP1 family.</text>
</comment>
<dbReference type="InterPro" id="IPR045231">
    <property type="entry name" value="Yip1/4-like"/>
</dbReference>
<dbReference type="GO" id="GO:0000139">
    <property type="term" value="C:Golgi membrane"/>
    <property type="evidence" value="ECO:0007669"/>
    <property type="project" value="UniProtKB-SubCell"/>
</dbReference>
<keyword evidence="5 6" id="KW-0472">Membrane</keyword>
<feature type="domain" description="Yip1" evidence="7">
    <location>
        <begin position="88"/>
        <end position="238"/>
    </location>
</feature>
<evidence type="ECO:0000256" key="3">
    <source>
        <dbReference type="ARBA" id="ARBA00022692"/>
    </source>
</evidence>
<protein>
    <recommendedName>
        <fullName evidence="6">Protein YIPF</fullName>
    </recommendedName>
</protein>
<proteinExistence type="inferred from homology"/>
<dbReference type="STRING" id="48709.A0A1D2NB29"/>
<evidence type="ECO:0000313" key="9">
    <source>
        <dbReference type="Proteomes" id="UP000094527"/>
    </source>
</evidence>
<dbReference type="EMBL" id="LJIJ01000111">
    <property type="protein sequence ID" value="ODN02464.1"/>
    <property type="molecule type" value="Genomic_DNA"/>
</dbReference>
<dbReference type="AlphaFoldDB" id="A0A1D2NB29"/>
<keyword evidence="3 6" id="KW-0812">Transmembrane</keyword>
<name>A0A1D2NB29_ORCCI</name>
<evidence type="ECO:0000256" key="2">
    <source>
        <dbReference type="ARBA" id="ARBA00010596"/>
    </source>
</evidence>
<feature type="transmembrane region" description="Helical" evidence="6">
    <location>
        <begin position="124"/>
        <end position="145"/>
    </location>
</feature>
<comment type="caution">
    <text evidence="8">The sequence shown here is derived from an EMBL/GenBank/DDBJ whole genome shotgun (WGS) entry which is preliminary data.</text>
</comment>
<evidence type="ECO:0000313" key="8">
    <source>
        <dbReference type="EMBL" id="ODN02464.1"/>
    </source>
</evidence>
<evidence type="ECO:0000256" key="5">
    <source>
        <dbReference type="ARBA" id="ARBA00023136"/>
    </source>
</evidence>
<keyword evidence="4 6" id="KW-1133">Transmembrane helix</keyword>
<gene>
    <name evidence="8" type="ORF">Ocin01_04231</name>
</gene>
<dbReference type="OrthoDB" id="411251at2759"/>
<evidence type="ECO:0000256" key="6">
    <source>
        <dbReference type="RuleBase" id="RU361264"/>
    </source>
</evidence>
<reference evidence="8 9" key="1">
    <citation type="journal article" date="2016" name="Genome Biol. Evol.">
        <title>Gene Family Evolution Reflects Adaptation to Soil Environmental Stressors in the Genome of the Collembolan Orchesella cincta.</title>
        <authorList>
            <person name="Faddeeva-Vakhrusheva A."/>
            <person name="Derks M.F."/>
            <person name="Anvar S.Y."/>
            <person name="Agamennone V."/>
            <person name="Suring W."/>
            <person name="Smit S."/>
            <person name="van Straalen N.M."/>
            <person name="Roelofs D."/>
        </authorList>
    </citation>
    <scope>NUCLEOTIDE SEQUENCE [LARGE SCALE GENOMIC DNA]</scope>
    <source>
        <tissue evidence="8">Mixed pool</tissue>
    </source>
</reference>
<evidence type="ECO:0000256" key="4">
    <source>
        <dbReference type="ARBA" id="ARBA00022989"/>
    </source>
</evidence>
<dbReference type="InterPro" id="IPR006977">
    <property type="entry name" value="Yip1_dom"/>
</dbReference>